<feature type="chain" id="PRO_5043864093" description="MD-2-related lipid-recognition domain-containing protein" evidence="7">
    <location>
        <begin position="24"/>
        <end position="160"/>
    </location>
</feature>
<reference evidence="9 10" key="1">
    <citation type="submission" date="2024-01" db="EMBL/GenBank/DDBJ databases">
        <authorList>
            <person name="Waweru B."/>
        </authorList>
    </citation>
    <scope>NUCLEOTIDE SEQUENCE [LARGE SCALE GENOMIC DNA]</scope>
</reference>
<dbReference type="Pfam" id="PF02221">
    <property type="entry name" value="E1_DerP2_DerF2"/>
    <property type="match status" value="1"/>
</dbReference>
<comment type="subunit">
    <text evidence="3">Monomer.</text>
</comment>
<dbReference type="GO" id="GO:0015918">
    <property type="term" value="P:sterol transport"/>
    <property type="evidence" value="ECO:0007669"/>
    <property type="project" value="InterPro"/>
</dbReference>
<comment type="similarity">
    <text evidence="2">Belongs to the NPC2 family.</text>
</comment>
<dbReference type="PANTHER" id="PTHR11306:SF0">
    <property type="entry name" value="PHOSPHATIDYLGLYCEROL_PHOSPHATIDYLINOSITOL TRANSFER PROTEIN"/>
    <property type="match status" value="1"/>
</dbReference>
<feature type="domain" description="MD-2-related lipid-recognition" evidence="8">
    <location>
        <begin position="26"/>
        <end position="133"/>
    </location>
</feature>
<dbReference type="Proteomes" id="UP001314170">
    <property type="component" value="Unassembled WGS sequence"/>
</dbReference>
<evidence type="ECO:0000256" key="2">
    <source>
        <dbReference type="ARBA" id="ARBA00006370"/>
    </source>
</evidence>
<keyword evidence="5 7" id="KW-0732">Signal</keyword>
<organism evidence="9 10">
    <name type="scientific">Dovyalis caffra</name>
    <dbReference type="NCBI Taxonomy" id="77055"/>
    <lineage>
        <taxon>Eukaryota</taxon>
        <taxon>Viridiplantae</taxon>
        <taxon>Streptophyta</taxon>
        <taxon>Embryophyta</taxon>
        <taxon>Tracheophyta</taxon>
        <taxon>Spermatophyta</taxon>
        <taxon>Magnoliopsida</taxon>
        <taxon>eudicotyledons</taxon>
        <taxon>Gunneridae</taxon>
        <taxon>Pentapetalae</taxon>
        <taxon>rosids</taxon>
        <taxon>fabids</taxon>
        <taxon>Malpighiales</taxon>
        <taxon>Salicaceae</taxon>
        <taxon>Flacourtieae</taxon>
        <taxon>Dovyalis</taxon>
    </lineage>
</organism>
<sequence>MTQYKLVAPLLISLCLIVPLTQASKFQYCDKNKDYAVKVTGVKISPNPVKGGKPATFTISATTNEKITGGILRVSVRYFGLPVYSEDHDLCVETSCPVTGGNFVVSHSQELPGFTPHMTIDSELVPLCTNVGGGNKYDVVVIVEGTTTYLVQNDWFTDEN</sequence>
<proteinExistence type="inferred from homology"/>
<evidence type="ECO:0000259" key="8">
    <source>
        <dbReference type="SMART" id="SM00737"/>
    </source>
</evidence>
<keyword evidence="10" id="KW-1185">Reference proteome</keyword>
<dbReference type="InterPro" id="IPR003172">
    <property type="entry name" value="ML_dom"/>
</dbReference>
<dbReference type="InterPro" id="IPR014756">
    <property type="entry name" value="Ig_E-set"/>
</dbReference>
<evidence type="ECO:0000256" key="7">
    <source>
        <dbReference type="SAM" id="SignalP"/>
    </source>
</evidence>
<keyword evidence="4" id="KW-0813">Transport</keyword>
<comment type="caution">
    <text evidence="9">The sequence shown here is derived from an EMBL/GenBank/DDBJ whole genome shotgun (WGS) entry which is preliminary data.</text>
</comment>
<evidence type="ECO:0000256" key="6">
    <source>
        <dbReference type="ARBA" id="ARBA00023055"/>
    </source>
</evidence>
<protein>
    <recommendedName>
        <fullName evidence="8">MD-2-related lipid-recognition domain-containing protein</fullName>
    </recommendedName>
</protein>
<evidence type="ECO:0000313" key="10">
    <source>
        <dbReference type="Proteomes" id="UP001314170"/>
    </source>
</evidence>
<gene>
    <name evidence="9" type="ORF">DCAF_LOCUS16612</name>
</gene>
<dbReference type="SMART" id="SM00737">
    <property type="entry name" value="ML"/>
    <property type="match status" value="1"/>
</dbReference>
<evidence type="ECO:0000256" key="4">
    <source>
        <dbReference type="ARBA" id="ARBA00022448"/>
    </source>
</evidence>
<dbReference type="InterPro" id="IPR039670">
    <property type="entry name" value="NPC2-like"/>
</dbReference>
<evidence type="ECO:0000313" key="9">
    <source>
        <dbReference type="EMBL" id="CAK7342087.1"/>
    </source>
</evidence>
<name>A0AAV1RYW1_9ROSI</name>
<evidence type="ECO:0000256" key="5">
    <source>
        <dbReference type="ARBA" id="ARBA00022729"/>
    </source>
</evidence>
<keyword evidence="6" id="KW-0445">Lipid transport</keyword>
<feature type="signal peptide" evidence="7">
    <location>
        <begin position="1"/>
        <end position="23"/>
    </location>
</feature>
<dbReference type="EMBL" id="CAWUPB010001160">
    <property type="protein sequence ID" value="CAK7342087.1"/>
    <property type="molecule type" value="Genomic_DNA"/>
</dbReference>
<dbReference type="SUPFAM" id="SSF81296">
    <property type="entry name" value="E set domains"/>
    <property type="match status" value="1"/>
</dbReference>
<dbReference type="PANTHER" id="PTHR11306">
    <property type="entry name" value="NIEMANN PICK TYPE C2 PROTEIN NPC2-RELATED"/>
    <property type="match status" value="1"/>
</dbReference>
<evidence type="ECO:0000256" key="1">
    <source>
        <dbReference type="ARBA" id="ARBA00002053"/>
    </source>
</evidence>
<dbReference type="AlphaFoldDB" id="A0AAV1RYW1"/>
<accession>A0AAV1RYW1</accession>
<dbReference type="GO" id="GO:0032934">
    <property type="term" value="F:sterol binding"/>
    <property type="evidence" value="ECO:0007669"/>
    <property type="project" value="InterPro"/>
</dbReference>
<dbReference type="Gene3D" id="2.60.40.770">
    <property type="match status" value="1"/>
</dbReference>
<evidence type="ECO:0000256" key="3">
    <source>
        <dbReference type="ARBA" id="ARBA00011245"/>
    </source>
</evidence>
<comment type="function">
    <text evidence="1">Catalyzes the intermembrane transfer of phosphatidylglycerol and phosphatidylinositol.</text>
</comment>